<name>D1B0R9_SULD5</name>
<dbReference type="InterPro" id="IPR044644">
    <property type="entry name" value="DinF-like"/>
</dbReference>
<evidence type="ECO:0000256" key="8">
    <source>
        <dbReference type="ARBA" id="ARBA00023065"/>
    </source>
</evidence>
<dbReference type="InterPro" id="IPR002528">
    <property type="entry name" value="MATE_fam"/>
</dbReference>
<keyword evidence="7 11" id="KW-1133">Transmembrane helix</keyword>
<feature type="transmembrane region" description="Helical" evidence="11">
    <location>
        <begin position="348"/>
        <end position="369"/>
    </location>
</feature>
<dbReference type="GO" id="GO:0006811">
    <property type="term" value="P:monoatomic ion transport"/>
    <property type="evidence" value="ECO:0007669"/>
    <property type="project" value="UniProtKB-KW"/>
</dbReference>
<evidence type="ECO:0000256" key="9">
    <source>
        <dbReference type="ARBA" id="ARBA00023136"/>
    </source>
</evidence>
<evidence type="ECO:0000256" key="6">
    <source>
        <dbReference type="ARBA" id="ARBA00022692"/>
    </source>
</evidence>
<dbReference type="GO" id="GO:0015297">
    <property type="term" value="F:antiporter activity"/>
    <property type="evidence" value="ECO:0007669"/>
    <property type="project" value="UniProtKB-KW"/>
</dbReference>
<feature type="transmembrane region" description="Helical" evidence="11">
    <location>
        <begin position="38"/>
        <end position="60"/>
    </location>
</feature>
<dbReference type="GO" id="GO:0005886">
    <property type="term" value="C:plasma membrane"/>
    <property type="evidence" value="ECO:0007669"/>
    <property type="project" value="UniProtKB-SubCell"/>
</dbReference>
<dbReference type="AlphaFoldDB" id="D1B0R9"/>
<evidence type="ECO:0000256" key="3">
    <source>
        <dbReference type="ARBA" id="ARBA00022448"/>
    </source>
</evidence>
<dbReference type="eggNOG" id="COG0534">
    <property type="taxonomic scope" value="Bacteria"/>
</dbReference>
<keyword evidence="8" id="KW-0406">Ion transport</keyword>
<dbReference type="Proteomes" id="UP000002222">
    <property type="component" value="Chromosome"/>
</dbReference>
<keyword evidence="9 11" id="KW-0472">Membrane</keyword>
<dbReference type="KEGG" id="sdl:Sdel_0025"/>
<evidence type="ECO:0000256" key="7">
    <source>
        <dbReference type="ARBA" id="ARBA00022989"/>
    </source>
</evidence>
<feature type="transmembrane region" description="Helical" evidence="11">
    <location>
        <begin position="381"/>
        <end position="399"/>
    </location>
</feature>
<dbReference type="GO" id="GO:0042910">
    <property type="term" value="F:xenobiotic transmembrane transporter activity"/>
    <property type="evidence" value="ECO:0007669"/>
    <property type="project" value="InterPro"/>
</dbReference>
<dbReference type="HOGENOM" id="CLU_012893_16_0_7"/>
<reference evidence="12 13" key="2">
    <citation type="journal article" date="2010" name="Stand. Genomic Sci.">
        <title>Complete genome sequence of Sulfurospirillum deleyianum type strain (5175).</title>
        <authorList>
            <person name="Sikorski J."/>
            <person name="Lapidus A."/>
            <person name="Copeland A."/>
            <person name="Glavina Del Rio T."/>
            <person name="Nolan M."/>
            <person name="Lucas S."/>
            <person name="Chen F."/>
            <person name="Tice H."/>
            <person name="Cheng J.F."/>
            <person name="Saunders E."/>
            <person name="Bruce D."/>
            <person name="Goodwin L."/>
            <person name="Pitluck S."/>
            <person name="Ovchinnikova G."/>
            <person name="Pati A."/>
            <person name="Ivanova N."/>
            <person name="Mavromatis K."/>
            <person name="Chen A."/>
            <person name="Palaniappan K."/>
            <person name="Chain P."/>
            <person name="Land M."/>
            <person name="Hauser L."/>
            <person name="Chang Y.J."/>
            <person name="Jeffries C.D."/>
            <person name="Brettin T."/>
            <person name="Detter J.C."/>
            <person name="Han C."/>
            <person name="Rohde M."/>
            <person name="Lang E."/>
            <person name="Spring S."/>
            <person name="Goker M."/>
            <person name="Bristow J."/>
            <person name="Eisen J.A."/>
            <person name="Markowitz V."/>
            <person name="Hugenholtz P."/>
            <person name="Kyrpides N.C."/>
            <person name="Klenk H.P."/>
        </authorList>
    </citation>
    <scope>NUCLEOTIDE SEQUENCE [LARGE SCALE GENOMIC DNA]</scope>
    <source>
        <strain evidence="13">ATCC 51133 / DSM 6946 / 5175</strain>
    </source>
</reference>
<dbReference type="InterPro" id="IPR048279">
    <property type="entry name" value="MdtK-like"/>
</dbReference>
<dbReference type="PANTHER" id="PTHR43298">
    <property type="entry name" value="MULTIDRUG RESISTANCE PROTEIN NORM-RELATED"/>
    <property type="match status" value="1"/>
</dbReference>
<reference evidence="13" key="1">
    <citation type="submission" date="2009-11" db="EMBL/GenBank/DDBJ databases">
        <title>The complete genome of Sulfurospirillum deleyianum DSM 6946.</title>
        <authorList>
            <consortium name="US DOE Joint Genome Institute (JGI-PGF)"/>
            <person name="Lucas S."/>
            <person name="Copeland A."/>
            <person name="Lapidus A."/>
            <person name="Glavina del Rio T."/>
            <person name="Dalin E."/>
            <person name="Tice H."/>
            <person name="Bruce D."/>
            <person name="Goodwin L."/>
            <person name="Pitluck S."/>
            <person name="Kyrpides N."/>
            <person name="Mavromatis K."/>
            <person name="Ivanova N."/>
            <person name="Ovchinnikova G."/>
            <person name="Munk A.C."/>
            <person name="Lu M."/>
            <person name="Brettin T."/>
            <person name="Detter J.C."/>
            <person name="Han C."/>
            <person name="Tapia R."/>
            <person name="Larimer F."/>
            <person name="Land M."/>
            <person name="Hauser L."/>
            <person name="Markowitz V."/>
            <person name="Cheng J.F."/>
            <person name="Hugenholtz P."/>
            <person name="Woyke T."/>
            <person name="Wu D."/>
            <person name="Aumann P."/>
            <person name="Schneider S."/>
            <person name="Lang E."/>
            <person name="Spring S."/>
            <person name="Klenk H.P."/>
            <person name="Eisen J.A."/>
        </authorList>
    </citation>
    <scope>NUCLEOTIDE SEQUENCE [LARGE SCALE GENOMIC DNA]</scope>
    <source>
        <strain evidence="13">ATCC 51133 / DSM 6946 / 5175</strain>
    </source>
</reference>
<evidence type="ECO:0000256" key="11">
    <source>
        <dbReference type="SAM" id="Phobius"/>
    </source>
</evidence>
<evidence type="ECO:0000313" key="12">
    <source>
        <dbReference type="EMBL" id="ACZ11063.1"/>
    </source>
</evidence>
<evidence type="ECO:0000256" key="10">
    <source>
        <dbReference type="ARBA" id="ARBA00031636"/>
    </source>
</evidence>
<organism evidence="12 13">
    <name type="scientific">Sulfurospirillum deleyianum (strain ATCC 51133 / DSM 6946 / 5175)</name>
    <dbReference type="NCBI Taxonomy" id="525898"/>
    <lineage>
        <taxon>Bacteria</taxon>
        <taxon>Pseudomonadati</taxon>
        <taxon>Campylobacterota</taxon>
        <taxon>Epsilonproteobacteria</taxon>
        <taxon>Campylobacterales</taxon>
        <taxon>Sulfurospirillaceae</taxon>
        <taxon>Sulfurospirillum</taxon>
    </lineage>
</organism>
<dbReference type="Pfam" id="PF01554">
    <property type="entry name" value="MatE"/>
    <property type="match status" value="2"/>
</dbReference>
<feature type="transmembrane region" description="Helical" evidence="11">
    <location>
        <begin position="158"/>
        <end position="177"/>
    </location>
</feature>
<proteinExistence type="inferred from homology"/>
<dbReference type="PIRSF" id="PIRSF006603">
    <property type="entry name" value="DinF"/>
    <property type="match status" value="1"/>
</dbReference>
<keyword evidence="4" id="KW-0050">Antiport</keyword>
<comment type="similarity">
    <text evidence="2">Belongs to the multi antimicrobial extrusion (MATE) (TC 2.A.66.1) family.</text>
</comment>
<evidence type="ECO:0000256" key="2">
    <source>
        <dbReference type="ARBA" id="ARBA00010199"/>
    </source>
</evidence>
<dbReference type="PANTHER" id="PTHR43298:SF2">
    <property type="entry name" value="FMN_FAD EXPORTER YEEO-RELATED"/>
    <property type="match status" value="1"/>
</dbReference>
<feature type="transmembrane region" description="Helical" evidence="11">
    <location>
        <begin position="7"/>
        <end position="26"/>
    </location>
</feature>
<gene>
    <name evidence="12" type="ordered locus">Sdel_0025</name>
</gene>
<feature type="transmembrane region" description="Helical" evidence="11">
    <location>
        <begin position="125"/>
        <end position="146"/>
    </location>
</feature>
<feature type="transmembrane region" description="Helical" evidence="11">
    <location>
        <begin position="183"/>
        <end position="204"/>
    </location>
</feature>
<dbReference type="STRING" id="525898.Sdel_0025"/>
<evidence type="ECO:0000313" key="13">
    <source>
        <dbReference type="Proteomes" id="UP000002222"/>
    </source>
</evidence>
<sequence>MGYKEYLSIAIPFVISTVTQPLLGAVDTAVIGRLGEPAFVGGVAIGTAILNTLYWLFGFLRVGTSGFSAQALGSQSEKQIYFAYFRPLFIALCISVIFIGLHQPILEGAFAIYEPESRVLESTQTYFEILIWGAPFVLIGYVNLGWIMGQKRIKETMWLQISTNLINIILDVVFVFYCDFGVAGVAYATLIAQGYAFVLGLWFISKIITFKRIVHFKEELLHKGELKKIMSVNGDLMIRTVCLLAMTNMFVARGNRFGVEILAANAILFQIQYIISYLFDGLANASSIFAGRAVGAKNKEQYHEVFRISNVMVFGLSMLVALMIVLFEKPMIALFTDIASVQTLCLEYTLWLAIFPFCVGIGLVYYGVFTGATYTKPVRDSMVFSLFIFVVAYFSFIPYFDNHGLWLAFILFSAGRSFFLFRETKKLERHSFS</sequence>
<feature type="transmembrane region" description="Helical" evidence="11">
    <location>
        <begin position="306"/>
        <end position="328"/>
    </location>
</feature>
<comment type="subcellular location">
    <subcellularLocation>
        <location evidence="1">Cell membrane</location>
        <topology evidence="1">Multi-pass membrane protein</topology>
    </subcellularLocation>
</comment>
<evidence type="ECO:0000256" key="1">
    <source>
        <dbReference type="ARBA" id="ARBA00004651"/>
    </source>
</evidence>
<dbReference type="NCBIfam" id="TIGR00797">
    <property type="entry name" value="matE"/>
    <property type="match status" value="1"/>
</dbReference>
<feature type="transmembrane region" description="Helical" evidence="11">
    <location>
        <begin position="405"/>
        <end position="421"/>
    </location>
</feature>
<keyword evidence="3" id="KW-0813">Transport</keyword>
<keyword evidence="5" id="KW-1003">Cell membrane</keyword>
<keyword evidence="6 11" id="KW-0812">Transmembrane</keyword>
<dbReference type="CDD" id="cd13136">
    <property type="entry name" value="MATE_DinF_like"/>
    <property type="match status" value="1"/>
</dbReference>
<dbReference type="EMBL" id="CP001816">
    <property type="protein sequence ID" value="ACZ11063.1"/>
    <property type="molecule type" value="Genomic_DNA"/>
</dbReference>
<dbReference type="InterPro" id="IPR050222">
    <property type="entry name" value="MATE_MdtK"/>
</dbReference>
<protein>
    <recommendedName>
        <fullName evidence="10">Multidrug-efflux transporter</fullName>
    </recommendedName>
</protein>
<feature type="transmembrane region" description="Helical" evidence="11">
    <location>
        <begin position="81"/>
        <end position="105"/>
    </location>
</feature>
<evidence type="ECO:0000256" key="5">
    <source>
        <dbReference type="ARBA" id="ARBA00022475"/>
    </source>
</evidence>
<accession>D1B0R9</accession>
<keyword evidence="13" id="KW-1185">Reference proteome</keyword>
<evidence type="ECO:0000256" key="4">
    <source>
        <dbReference type="ARBA" id="ARBA00022449"/>
    </source>
</evidence>
<dbReference type="RefSeq" id="WP_012855829.1">
    <property type="nucleotide sequence ID" value="NC_013512.1"/>
</dbReference>
<dbReference type="OrthoDB" id="9789527at2"/>